<dbReference type="Pfam" id="PF11969">
    <property type="entry name" value="DcpS_C"/>
    <property type="match status" value="1"/>
</dbReference>
<dbReference type="Proteomes" id="UP001565368">
    <property type="component" value="Unassembled WGS sequence"/>
</dbReference>
<keyword evidence="6" id="KW-1185">Reference proteome</keyword>
<keyword evidence="2" id="KW-0378">Hydrolase</keyword>
<dbReference type="InterPro" id="IPR001310">
    <property type="entry name" value="Histidine_triad_HIT"/>
</dbReference>
<sequence>MRFLSCFGRQKRPPEDEEYAPLPGSASCVFCDVRPETGFKVAYEDDELVVFHDRSPAAAEHLLVIPRRHVATVRDLRPADAGLVSRMEARARSLRPGPDVRLGFHIPPFSSVHHIHLHVLVPPLKTKGVLKYPVASRTDGGKGWSWFVTPAQVVAILEANGRIGLGPAAGRKS</sequence>
<evidence type="ECO:0000256" key="3">
    <source>
        <dbReference type="PROSITE-ProRule" id="PRU00464"/>
    </source>
</evidence>
<protein>
    <recommendedName>
        <fullName evidence="4">HIT domain-containing protein</fullName>
    </recommendedName>
</protein>
<evidence type="ECO:0000313" key="5">
    <source>
        <dbReference type="EMBL" id="KAL1405160.1"/>
    </source>
</evidence>
<comment type="caution">
    <text evidence="5">The sequence shown here is derived from an EMBL/GenBank/DDBJ whole genome shotgun (WGS) entry which is preliminary data.</text>
</comment>
<dbReference type="RefSeq" id="XP_069205104.1">
    <property type="nucleotide sequence ID" value="XM_069357167.1"/>
</dbReference>
<feature type="domain" description="HIT" evidence="4">
    <location>
        <begin position="29"/>
        <end position="132"/>
    </location>
</feature>
<accession>A0ABR3PRR7</accession>
<gene>
    <name evidence="5" type="ORF">Q8F55_008785</name>
</gene>
<dbReference type="EMBL" id="JBBXJM010000007">
    <property type="protein sequence ID" value="KAL1405160.1"/>
    <property type="molecule type" value="Genomic_DNA"/>
</dbReference>
<dbReference type="PANTHER" id="PTHR12486:SF5">
    <property type="entry name" value="ADENOSINE 5'-MONOPHOSPHORAMIDASE HINT3"/>
    <property type="match status" value="1"/>
</dbReference>
<dbReference type="PROSITE" id="PS51084">
    <property type="entry name" value="HIT_2"/>
    <property type="match status" value="1"/>
</dbReference>
<evidence type="ECO:0000313" key="6">
    <source>
        <dbReference type="Proteomes" id="UP001565368"/>
    </source>
</evidence>
<evidence type="ECO:0000256" key="2">
    <source>
        <dbReference type="ARBA" id="ARBA00022801"/>
    </source>
</evidence>
<dbReference type="InterPro" id="IPR011146">
    <property type="entry name" value="HIT-like"/>
</dbReference>
<dbReference type="PANTHER" id="PTHR12486">
    <property type="entry name" value="APRATAXIN-RELATED"/>
    <property type="match status" value="1"/>
</dbReference>
<evidence type="ECO:0000256" key="1">
    <source>
        <dbReference type="ARBA" id="ARBA00022741"/>
    </source>
</evidence>
<dbReference type="Gene3D" id="3.30.428.10">
    <property type="entry name" value="HIT-like"/>
    <property type="match status" value="1"/>
</dbReference>
<dbReference type="GeneID" id="95989828"/>
<proteinExistence type="predicted"/>
<name>A0ABR3PRR7_9TREE</name>
<dbReference type="PRINTS" id="PR00332">
    <property type="entry name" value="HISTRIAD"/>
</dbReference>
<organism evidence="5 6">
    <name type="scientific">Vanrija albida</name>
    <dbReference type="NCBI Taxonomy" id="181172"/>
    <lineage>
        <taxon>Eukaryota</taxon>
        <taxon>Fungi</taxon>
        <taxon>Dikarya</taxon>
        <taxon>Basidiomycota</taxon>
        <taxon>Agaricomycotina</taxon>
        <taxon>Tremellomycetes</taxon>
        <taxon>Trichosporonales</taxon>
        <taxon>Trichosporonaceae</taxon>
        <taxon>Vanrija</taxon>
    </lineage>
</organism>
<reference evidence="5 6" key="1">
    <citation type="submission" date="2023-08" db="EMBL/GenBank/DDBJ databases">
        <title>Annotated Genome Sequence of Vanrija albida AlHP1.</title>
        <authorList>
            <person name="Herzog R."/>
        </authorList>
    </citation>
    <scope>NUCLEOTIDE SEQUENCE [LARGE SCALE GENOMIC DNA]</scope>
    <source>
        <strain evidence="5 6">AlHP1</strain>
    </source>
</reference>
<dbReference type="InterPro" id="IPR036265">
    <property type="entry name" value="HIT-like_sf"/>
</dbReference>
<evidence type="ECO:0000259" key="4">
    <source>
        <dbReference type="PROSITE" id="PS51084"/>
    </source>
</evidence>
<keyword evidence="1" id="KW-0547">Nucleotide-binding</keyword>
<dbReference type="SUPFAM" id="SSF54197">
    <property type="entry name" value="HIT-like"/>
    <property type="match status" value="1"/>
</dbReference>
<feature type="short sequence motif" description="Histidine triad motif" evidence="3">
    <location>
        <begin position="114"/>
        <end position="118"/>
    </location>
</feature>